<evidence type="ECO:0000313" key="4">
    <source>
        <dbReference type="Proteomes" id="UP000199377"/>
    </source>
</evidence>
<dbReference type="InterPro" id="IPR011049">
    <property type="entry name" value="Serralysin-like_metalloprot_C"/>
</dbReference>
<dbReference type="AlphaFoldDB" id="A0A1I3PPQ2"/>
<dbReference type="GO" id="GO:0005576">
    <property type="term" value="C:extracellular region"/>
    <property type="evidence" value="ECO:0007669"/>
    <property type="project" value="UniProtKB-SubCell"/>
</dbReference>
<gene>
    <name evidence="3" type="ORF">SAMN05216258_11911</name>
</gene>
<organism evidence="3 4">
    <name type="scientific">Albimonas pacifica</name>
    <dbReference type="NCBI Taxonomy" id="1114924"/>
    <lineage>
        <taxon>Bacteria</taxon>
        <taxon>Pseudomonadati</taxon>
        <taxon>Pseudomonadota</taxon>
        <taxon>Alphaproteobacteria</taxon>
        <taxon>Rhodobacterales</taxon>
        <taxon>Paracoccaceae</taxon>
        <taxon>Albimonas</taxon>
    </lineage>
</organism>
<dbReference type="EMBL" id="FOQH01000019">
    <property type="protein sequence ID" value="SFJ23231.1"/>
    <property type="molecule type" value="Genomic_DNA"/>
</dbReference>
<dbReference type="InterPro" id="IPR018511">
    <property type="entry name" value="Hemolysin-typ_Ca-bd_CS"/>
</dbReference>
<name>A0A1I3PPQ2_9RHOB</name>
<dbReference type="InterPro" id="IPR001343">
    <property type="entry name" value="Hemolysn_Ca-bd"/>
</dbReference>
<evidence type="ECO:0000256" key="2">
    <source>
        <dbReference type="ARBA" id="ARBA00022525"/>
    </source>
</evidence>
<dbReference type="PANTHER" id="PTHR38340:SF1">
    <property type="entry name" value="S-LAYER PROTEIN"/>
    <property type="match status" value="1"/>
</dbReference>
<evidence type="ECO:0000313" key="3">
    <source>
        <dbReference type="EMBL" id="SFJ23231.1"/>
    </source>
</evidence>
<evidence type="ECO:0008006" key="5">
    <source>
        <dbReference type="Google" id="ProtNLM"/>
    </source>
</evidence>
<evidence type="ECO:0000256" key="1">
    <source>
        <dbReference type="ARBA" id="ARBA00004613"/>
    </source>
</evidence>
<reference evidence="3 4" key="1">
    <citation type="submission" date="2016-10" db="EMBL/GenBank/DDBJ databases">
        <authorList>
            <person name="de Groot N.N."/>
        </authorList>
    </citation>
    <scope>NUCLEOTIDE SEQUENCE [LARGE SCALE GENOMIC DNA]</scope>
    <source>
        <strain evidence="3 4">CGMCC 1.11030</strain>
    </source>
</reference>
<protein>
    <recommendedName>
        <fullName evidence="5">Hemolysin-type calcium-binding repeat-containing protein</fullName>
    </recommendedName>
</protein>
<dbReference type="PANTHER" id="PTHR38340">
    <property type="entry name" value="S-LAYER PROTEIN"/>
    <property type="match status" value="1"/>
</dbReference>
<dbReference type="Pfam" id="PF00353">
    <property type="entry name" value="HemolysinCabind"/>
    <property type="match status" value="1"/>
</dbReference>
<keyword evidence="4" id="KW-1185">Reference proteome</keyword>
<dbReference type="PROSITE" id="PS00330">
    <property type="entry name" value="HEMOLYSIN_CALCIUM"/>
    <property type="match status" value="1"/>
</dbReference>
<sequence>MGKKPQQEAITNKMTRSIIKSIKPVGTFYADVVSFATQGYYAFDADDWADAQPKRKTAKAITVETDFTYAIHNKPDYKAEVGYRFLGDFSKSGGVWTGTVDRLQFLRDGEVVGLVVLNSEVDVSRVMGVGGSGLIWNELTVTGLKGAFSRAADIVNGSLGDDVIDLGRGNDQINASRGNDLVRGGAGRDLIDGFDGNDRLFGGGGADRLIGNGGDDRLFGQGGGDTFQSDGQGANVWTGGKGGDFFQVSGLDWDKSSPTTVADFSARQGDRLDLREFSPLLYNEVDAIRYIGGEAFSASEGVAEIRMEAGLVTLDADGDGIADHGLLLEGLGAFDAARTGWIVLPEPWEFG</sequence>
<comment type="subcellular location">
    <subcellularLocation>
        <location evidence="1">Secreted</location>
    </subcellularLocation>
</comment>
<dbReference type="SUPFAM" id="SSF51120">
    <property type="entry name" value="beta-Roll"/>
    <property type="match status" value="1"/>
</dbReference>
<dbReference type="Proteomes" id="UP000199377">
    <property type="component" value="Unassembled WGS sequence"/>
</dbReference>
<dbReference type="InterPro" id="IPR050557">
    <property type="entry name" value="RTX_toxin/Mannuronan_C5-epim"/>
</dbReference>
<accession>A0A1I3PPQ2</accession>
<dbReference type="STRING" id="1114924.SAMN05216258_11911"/>
<dbReference type="PRINTS" id="PR00313">
    <property type="entry name" value="CABNDNGRPT"/>
</dbReference>
<dbReference type="GO" id="GO:0005509">
    <property type="term" value="F:calcium ion binding"/>
    <property type="evidence" value="ECO:0007669"/>
    <property type="project" value="InterPro"/>
</dbReference>
<proteinExistence type="predicted"/>
<keyword evidence="2" id="KW-0964">Secreted</keyword>
<dbReference type="Gene3D" id="2.150.10.10">
    <property type="entry name" value="Serralysin-like metalloprotease, C-terminal"/>
    <property type="match status" value="2"/>
</dbReference>